<dbReference type="OrthoDB" id="408919at2759"/>
<proteinExistence type="predicted"/>
<dbReference type="EMBL" id="CAJNIZ010021112">
    <property type="protein sequence ID" value="CAE7448426.1"/>
    <property type="molecule type" value="Genomic_DNA"/>
</dbReference>
<protein>
    <submittedName>
        <fullName evidence="1">Uncharacterized protein</fullName>
    </submittedName>
</protein>
<name>A0A812RPB4_SYMPI</name>
<dbReference type="Proteomes" id="UP000649617">
    <property type="component" value="Unassembled WGS sequence"/>
</dbReference>
<accession>A0A812RPB4</accession>
<gene>
    <name evidence="1" type="ORF">SPIL2461_LOCUS10959</name>
</gene>
<evidence type="ECO:0000313" key="1">
    <source>
        <dbReference type="EMBL" id="CAE7448426.1"/>
    </source>
</evidence>
<evidence type="ECO:0000313" key="2">
    <source>
        <dbReference type="Proteomes" id="UP000649617"/>
    </source>
</evidence>
<comment type="caution">
    <text evidence="1">The sequence shown here is derived from an EMBL/GenBank/DDBJ whole genome shotgun (WGS) entry which is preliminary data.</text>
</comment>
<sequence length="236" mass="26614">MKICYNAGGKTITSCIFAKDSLFAVSYEHGSGPGRVFIIELDLHDDGTLRERRCVPIALPDEPVWDGERNHPQFLALDETGSALWLNTKVGLLVLPMHNLQPETCCLWKDLRVAEPRKRLRLLGNSVLFDTATRDVYILFDASRCCYDAMFNRENDEDVYDDSPCYVRRLAPSQKPAGKPWQVSYPDLPGDYVCSAEFTIDGFSDSFCISASCLLRSTPQRLQVVDADGGFWEMEI</sequence>
<keyword evidence="2" id="KW-1185">Reference proteome</keyword>
<reference evidence="1" key="1">
    <citation type="submission" date="2021-02" db="EMBL/GenBank/DDBJ databases">
        <authorList>
            <person name="Dougan E. K."/>
            <person name="Rhodes N."/>
            <person name="Thang M."/>
            <person name="Chan C."/>
        </authorList>
    </citation>
    <scope>NUCLEOTIDE SEQUENCE</scope>
</reference>
<dbReference type="AlphaFoldDB" id="A0A812RPB4"/>
<organism evidence="1 2">
    <name type="scientific">Symbiodinium pilosum</name>
    <name type="common">Dinoflagellate</name>
    <dbReference type="NCBI Taxonomy" id="2952"/>
    <lineage>
        <taxon>Eukaryota</taxon>
        <taxon>Sar</taxon>
        <taxon>Alveolata</taxon>
        <taxon>Dinophyceae</taxon>
        <taxon>Suessiales</taxon>
        <taxon>Symbiodiniaceae</taxon>
        <taxon>Symbiodinium</taxon>
    </lineage>
</organism>